<dbReference type="AlphaFoldDB" id="A0A6A7BK03"/>
<protein>
    <submittedName>
        <fullName evidence="2">Uncharacterized protein</fullName>
    </submittedName>
</protein>
<proteinExistence type="predicted"/>
<keyword evidence="3" id="KW-1185">Reference proteome</keyword>
<dbReference type="OrthoDB" id="3800557at2759"/>
<feature type="region of interest" description="Disordered" evidence="1">
    <location>
        <begin position="513"/>
        <end position="649"/>
    </location>
</feature>
<feature type="compositionally biased region" description="Polar residues" evidence="1">
    <location>
        <begin position="433"/>
        <end position="455"/>
    </location>
</feature>
<dbReference type="EMBL" id="MU006293">
    <property type="protein sequence ID" value="KAF2854438.1"/>
    <property type="molecule type" value="Genomic_DNA"/>
</dbReference>
<evidence type="ECO:0000256" key="1">
    <source>
        <dbReference type="SAM" id="MobiDB-lite"/>
    </source>
</evidence>
<feature type="compositionally biased region" description="Basic residues" evidence="1">
    <location>
        <begin position="520"/>
        <end position="532"/>
    </location>
</feature>
<name>A0A6A7BK03_9PLEO</name>
<evidence type="ECO:0000313" key="2">
    <source>
        <dbReference type="EMBL" id="KAF2854438.1"/>
    </source>
</evidence>
<feature type="compositionally biased region" description="Polar residues" evidence="1">
    <location>
        <begin position="477"/>
        <end position="488"/>
    </location>
</feature>
<feature type="region of interest" description="Disordered" evidence="1">
    <location>
        <begin position="89"/>
        <end position="166"/>
    </location>
</feature>
<feature type="compositionally biased region" description="Low complexity" evidence="1">
    <location>
        <begin position="593"/>
        <end position="612"/>
    </location>
</feature>
<feature type="compositionally biased region" description="Polar residues" evidence="1">
    <location>
        <begin position="561"/>
        <end position="571"/>
    </location>
</feature>
<gene>
    <name evidence="2" type="ORF">T440DRAFT_552281</name>
</gene>
<evidence type="ECO:0000313" key="3">
    <source>
        <dbReference type="Proteomes" id="UP000799423"/>
    </source>
</evidence>
<feature type="compositionally biased region" description="Polar residues" evidence="1">
    <location>
        <begin position="21"/>
        <end position="30"/>
    </location>
</feature>
<organism evidence="2 3">
    <name type="scientific">Plenodomus tracheiphilus IPT5</name>
    <dbReference type="NCBI Taxonomy" id="1408161"/>
    <lineage>
        <taxon>Eukaryota</taxon>
        <taxon>Fungi</taxon>
        <taxon>Dikarya</taxon>
        <taxon>Ascomycota</taxon>
        <taxon>Pezizomycotina</taxon>
        <taxon>Dothideomycetes</taxon>
        <taxon>Pleosporomycetidae</taxon>
        <taxon>Pleosporales</taxon>
        <taxon>Pleosporineae</taxon>
        <taxon>Leptosphaeriaceae</taxon>
        <taxon>Plenodomus</taxon>
    </lineage>
</organism>
<reference evidence="2" key="1">
    <citation type="submission" date="2020-01" db="EMBL/GenBank/DDBJ databases">
        <authorList>
            <consortium name="DOE Joint Genome Institute"/>
            <person name="Haridas S."/>
            <person name="Albert R."/>
            <person name="Binder M."/>
            <person name="Bloem J."/>
            <person name="Labutti K."/>
            <person name="Salamov A."/>
            <person name="Andreopoulos B."/>
            <person name="Baker S.E."/>
            <person name="Barry K."/>
            <person name="Bills G."/>
            <person name="Bluhm B.H."/>
            <person name="Cannon C."/>
            <person name="Castanera R."/>
            <person name="Culley D.E."/>
            <person name="Daum C."/>
            <person name="Ezra D."/>
            <person name="Gonzalez J.B."/>
            <person name="Henrissat B."/>
            <person name="Kuo A."/>
            <person name="Liang C."/>
            <person name="Lipzen A."/>
            <person name="Lutzoni F."/>
            <person name="Magnuson J."/>
            <person name="Mondo S."/>
            <person name="Nolan M."/>
            <person name="Ohm R."/>
            <person name="Pangilinan J."/>
            <person name="Park H.-J."/>
            <person name="Ramirez L."/>
            <person name="Alfaro M."/>
            <person name="Sun H."/>
            <person name="Tritt A."/>
            <person name="Yoshinaga Y."/>
            <person name="Zwiers L.-H."/>
            <person name="Turgeon B.G."/>
            <person name="Goodwin S.B."/>
            <person name="Spatafora J.W."/>
            <person name="Crous P.W."/>
            <person name="Grigoriev I.V."/>
        </authorList>
    </citation>
    <scope>NUCLEOTIDE SEQUENCE</scope>
    <source>
        <strain evidence="2">IPT5</strain>
    </source>
</reference>
<sequence length="682" mass="75684">MDPLQSILAKSAYLEDHSHQRAQSRAQTPAPNGATPKPHISGALKFVIGEEHRAQALAAAEVWKQRFAEEAKWKNVVAKINSFAKEDPLREHHVARRQTRSSDQPWLNAPSDTDHKERTTNVISQDDIEADERTPRVLGDLVSLKQKSRPKNIQNNPHTPTFVPPPFRSPFSPGGFWESLAPTTPTPTAHGLAIPLTAIPHPPIYSTTLPTSPSALSAYETVKREIADTALRMCASRLSIHNLFTNQIGLKANMVRIKDELHAAEAVLAYRRLNLKEYIDAELPAKLDALADEGANLVRRNCIPSVEVLKEGVESWLQIQDGSLEFRTILDVQREGLVRHAKSIMGKELLGVCGKVLEIVWATRILEDKELEVGGRGDEESRGSDEDVGYEYGNFMLDLRKGVDGWVVGDAVTVGEERCMRSLTVSDRDETRGQISNTLPFRTNDYNTNPSHNPNDTPPNLPRKPNARPFPPKLKICTSNLSTSSQVSPLERGLRRQGPSFTDLATWANELRGMEMQSRSRSRPRLGVRGRGHGREGKPEGVTRSPSMSSGETGRVRYMSEESTSQTSLASTVGIRTAITTTTDAHRHCRNKSSTSPMPSSRFSASSSSSASDYNEHDGDSIDDSKDEVETGYSINNHGSQHDNDNDDWATLLRKMEDREDHRRLEERELFGAAVRGRSRGG</sequence>
<feature type="compositionally biased region" description="Basic and acidic residues" evidence="1">
    <location>
        <begin position="614"/>
        <end position="624"/>
    </location>
</feature>
<dbReference type="Proteomes" id="UP000799423">
    <property type="component" value="Unassembled WGS sequence"/>
</dbReference>
<accession>A0A6A7BK03</accession>
<feature type="region of interest" description="Disordered" evidence="1">
    <location>
        <begin position="425"/>
        <end position="497"/>
    </location>
</feature>
<feature type="compositionally biased region" description="Pro residues" evidence="1">
    <location>
        <begin position="456"/>
        <end position="472"/>
    </location>
</feature>
<feature type="region of interest" description="Disordered" evidence="1">
    <location>
        <begin position="10"/>
        <end position="39"/>
    </location>
</feature>